<dbReference type="NCBIfam" id="NF033218">
    <property type="entry name" value="anchor_AmaP"/>
    <property type="match status" value="1"/>
</dbReference>
<organism evidence="2 3">
    <name type="scientific">Streptomyces aidingensis</name>
    <dbReference type="NCBI Taxonomy" id="910347"/>
    <lineage>
        <taxon>Bacteria</taxon>
        <taxon>Bacillati</taxon>
        <taxon>Actinomycetota</taxon>
        <taxon>Actinomycetes</taxon>
        <taxon>Kitasatosporales</taxon>
        <taxon>Streptomycetaceae</taxon>
        <taxon>Streptomyces</taxon>
    </lineage>
</organism>
<name>A0A1I1M683_9ACTN</name>
<keyword evidence="1" id="KW-0812">Transmembrane</keyword>
<dbReference type="AlphaFoldDB" id="A0A1I1M683"/>
<feature type="transmembrane region" description="Helical" evidence="1">
    <location>
        <begin position="64"/>
        <end position="85"/>
    </location>
</feature>
<keyword evidence="1" id="KW-0472">Membrane</keyword>
<evidence type="ECO:0008006" key="4">
    <source>
        <dbReference type="Google" id="ProtNLM"/>
    </source>
</evidence>
<dbReference type="Proteomes" id="UP000199207">
    <property type="component" value="Unassembled WGS sequence"/>
</dbReference>
<dbReference type="STRING" id="910347.SAMN05421773_10639"/>
<accession>A0A1I1M683</accession>
<dbReference type="RefSeq" id="WP_093838938.1">
    <property type="nucleotide sequence ID" value="NZ_FOLM01000006.1"/>
</dbReference>
<keyword evidence="3" id="KW-1185">Reference proteome</keyword>
<sequence>MLRVVNRVLLALTGLLLMAAGAAVLAGALDLPGRLGLADVWPWTGPDDVLLTRADRVQWRDDGWWWPVVIGGLVLLVLLALWWVLAQLRRDRVHELWVDTGDGEGAQLSGRALEEVVAAEAESLPGVDRAGVTLVGRRSQPRLRIGLLLGPQGEPGEAVRRLRAEAVAHARAATGLKTLPVEVRVRSSRHAPERVT</sequence>
<keyword evidence="1" id="KW-1133">Transmembrane helix</keyword>
<protein>
    <recommendedName>
        <fullName evidence="4">Alkaline shock response membrane anchor protein AmaP</fullName>
    </recommendedName>
</protein>
<proteinExistence type="predicted"/>
<evidence type="ECO:0000313" key="2">
    <source>
        <dbReference type="EMBL" id="SFC78708.1"/>
    </source>
</evidence>
<evidence type="ECO:0000256" key="1">
    <source>
        <dbReference type="SAM" id="Phobius"/>
    </source>
</evidence>
<gene>
    <name evidence="2" type="ORF">SAMN05421773_10639</name>
</gene>
<reference evidence="2 3" key="1">
    <citation type="submission" date="2016-10" db="EMBL/GenBank/DDBJ databases">
        <authorList>
            <person name="de Groot N.N."/>
        </authorList>
    </citation>
    <scope>NUCLEOTIDE SEQUENCE [LARGE SCALE GENOMIC DNA]</scope>
    <source>
        <strain evidence="2 3">CGMCC 4.5739</strain>
    </source>
</reference>
<evidence type="ECO:0000313" key="3">
    <source>
        <dbReference type="Proteomes" id="UP000199207"/>
    </source>
</evidence>
<dbReference type="EMBL" id="FOLM01000006">
    <property type="protein sequence ID" value="SFC78708.1"/>
    <property type="molecule type" value="Genomic_DNA"/>
</dbReference>